<proteinExistence type="predicted"/>
<accession>A0ACC3DZ00</accession>
<comment type="caution">
    <text evidence="1">The sequence shown here is derived from an EMBL/GenBank/DDBJ whole genome shotgun (WGS) entry which is preliminary data.</text>
</comment>
<dbReference type="Proteomes" id="UP001186974">
    <property type="component" value="Unassembled WGS sequence"/>
</dbReference>
<gene>
    <name evidence="1" type="ORF">LTS18_009837</name>
</gene>
<name>A0ACC3DZ00_9PEZI</name>
<evidence type="ECO:0000313" key="1">
    <source>
        <dbReference type="EMBL" id="KAK3081968.1"/>
    </source>
</evidence>
<keyword evidence="2" id="KW-1185">Reference proteome</keyword>
<dbReference type="EMBL" id="JAWDJW010000027">
    <property type="protein sequence ID" value="KAK3081968.1"/>
    <property type="molecule type" value="Genomic_DNA"/>
</dbReference>
<organism evidence="1 2">
    <name type="scientific">Coniosporium uncinatum</name>
    <dbReference type="NCBI Taxonomy" id="93489"/>
    <lineage>
        <taxon>Eukaryota</taxon>
        <taxon>Fungi</taxon>
        <taxon>Dikarya</taxon>
        <taxon>Ascomycota</taxon>
        <taxon>Pezizomycotina</taxon>
        <taxon>Dothideomycetes</taxon>
        <taxon>Dothideomycetes incertae sedis</taxon>
        <taxon>Coniosporium</taxon>
    </lineage>
</organism>
<protein>
    <submittedName>
        <fullName evidence="1">Uncharacterized protein</fullName>
    </submittedName>
</protein>
<evidence type="ECO:0000313" key="2">
    <source>
        <dbReference type="Proteomes" id="UP001186974"/>
    </source>
</evidence>
<reference evidence="1" key="1">
    <citation type="submission" date="2024-09" db="EMBL/GenBank/DDBJ databases">
        <title>Black Yeasts Isolated from many extreme environments.</title>
        <authorList>
            <person name="Coleine C."/>
            <person name="Stajich J.E."/>
            <person name="Selbmann L."/>
        </authorList>
    </citation>
    <scope>NUCLEOTIDE SEQUENCE</scope>
    <source>
        <strain evidence="1">CCFEE 5737</strain>
    </source>
</reference>
<sequence>MADLPGDPNRTPGNTFQFPTSNHNGPWSTNVPQQAQQPAPQPAPSPSQVTTTQQGTPGQYQSGYPPSQQPPLYPHAMYAPQQQFLHPYVHPAGPSTAYPWPHMAPPFAPPHPPPYALQNGQQFGMPVGFNTSPTYPITPTPGYNPQTSAYNTQASAYNSSVPSAARGVSDFGTPFTGALAGPMQPNSTSGNTAPNPQWEPRPDTSGRVHGITQAQCYVPRRQDPNSYYNETDDLWRGYAPSTSPEDNHAIRIGDQYFWNNMGTKGPLPPNWKHFNSNRPIGCEYCGRNKCPGREIWEQCTNGCFRWQSASWREGRFRKATNNQNWLNKPKSRTLTQKLSDSRKRTRELEETVEQERKKARTQSAFALFQGVPGIFPQLSTSGSSFSGAFSQSNPRYPSAASVETANADHSVSFSDIRSEPSGRSKPQTPVQGHSVGVTTSHDPEIKHDHDDDDADGVNIKRESSSDRSVKHEDDEEDTGGVNIKRESSGD</sequence>